<reference evidence="1 2" key="1">
    <citation type="submission" date="2020-08" db="EMBL/GenBank/DDBJ databases">
        <title>Genomic Encyclopedia of Type Strains, Phase IV (KMG-V): Genome sequencing to study the core and pangenomes of soil and plant-associated prokaryotes.</title>
        <authorList>
            <person name="Whitman W."/>
        </authorList>
    </citation>
    <scope>NUCLEOTIDE SEQUENCE [LARGE SCALE GENOMIC DNA]</scope>
    <source>
        <strain evidence="1 2">SEMIA 4034</strain>
    </source>
</reference>
<gene>
    <name evidence="1" type="ORF">GGI59_005788</name>
</gene>
<proteinExistence type="predicted"/>
<dbReference type="Proteomes" id="UP000528824">
    <property type="component" value="Unassembled WGS sequence"/>
</dbReference>
<comment type="caution">
    <text evidence="1">The sequence shown here is derived from an EMBL/GenBank/DDBJ whole genome shotgun (WGS) entry which is preliminary data.</text>
</comment>
<dbReference type="RefSeq" id="WP_183913929.1">
    <property type="nucleotide sequence ID" value="NZ_JACHBB010000015.1"/>
</dbReference>
<evidence type="ECO:0000313" key="2">
    <source>
        <dbReference type="Proteomes" id="UP000528824"/>
    </source>
</evidence>
<keyword evidence="2" id="KW-1185">Reference proteome</keyword>
<protein>
    <submittedName>
        <fullName evidence="1">Uncharacterized protein</fullName>
    </submittedName>
</protein>
<organism evidence="1 2">
    <name type="scientific">Rhizobium lentis</name>
    <dbReference type="NCBI Taxonomy" id="1138194"/>
    <lineage>
        <taxon>Bacteria</taxon>
        <taxon>Pseudomonadati</taxon>
        <taxon>Pseudomonadota</taxon>
        <taxon>Alphaproteobacteria</taxon>
        <taxon>Hyphomicrobiales</taxon>
        <taxon>Rhizobiaceae</taxon>
        <taxon>Rhizobium/Agrobacterium group</taxon>
        <taxon>Rhizobium</taxon>
    </lineage>
</organism>
<sequence>MLIVAFRTMGAYEAMARRLFFANRNVKRFRSFIAMERVKVGLIIALEPQRDRS</sequence>
<dbReference type="EMBL" id="JACHBC010000016">
    <property type="protein sequence ID" value="MBB5564083.1"/>
    <property type="molecule type" value="Genomic_DNA"/>
</dbReference>
<name>A0A7W8XJJ7_9HYPH</name>
<accession>A0A7W8XJJ7</accession>
<dbReference type="AlphaFoldDB" id="A0A7W8XJJ7"/>
<evidence type="ECO:0000313" key="1">
    <source>
        <dbReference type="EMBL" id="MBB5564083.1"/>
    </source>
</evidence>